<feature type="active site" description="Nucleophile" evidence="9">
    <location>
        <position position="366"/>
    </location>
</feature>
<keyword evidence="6" id="KW-0119">Carbohydrate metabolism</keyword>
<dbReference type="RefSeq" id="WP_209667729.1">
    <property type="nucleotide sequence ID" value="NZ_JAGGMS010000001.1"/>
</dbReference>
<keyword evidence="7 10" id="KW-0326">Glycosidase</keyword>
<dbReference type="InterPro" id="IPR001360">
    <property type="entry name" value="Glyco_hydro_1"/>
</dbReference>
<evidence type="ECO:0000256" key="5">
    <source>
        <dbReference type="ARBA" id="ARBA00023001"/>
    </source>
</evidence>
<dbReference type="PROSITE" id="PS00653">
    <property type="entry name" value="GLYCOSYL_HYDROL_F1_2"/>
    <property type="match status" value="1"/>
</dbReference>
<evidence type="ECO:0000313" key="12">
    <source>
        <dbReference type="Proteomes" id="UP000741013"/>
    </source>
</evidence>
<evidence type="ECO:0000256" key="4">
    <source>
        <dbReference type="ARBA" id="ARBA00022801"/>
    </source>
</evidence>
<reference evidence="11 12" key="1">
    <citation type="submission" date="2021-03" db="EMBL/GenBank/DDBJ databases">
        <title>Sequencing the genomes of 1000 actinobacteria strains.</title>
        <authorList>
            <person name="Klenk H.-P."/>
        </authorList>
    </citation>
    <scope>NUCLEOTIDE SEQUENCE [LARGE SCALE GENOMIC DNA]</scope>
    <source>
        <strain evidence="11 12">DSM 45510</strain>
    </source>
</reference>
<evidence type="ECO:0000256" key="2">
    <source>
        <dbReference type="ARBA" id="ARBA00010838"/>
    </source>
</evidence>
<evidence type="ECO:0000256" key="8">
    <source>
        <dbReference type="ARBA" id="ARBA00023326"/>
    </source>
</evidence>
<dbReference type="Proteomes" id="UP000741013">
    <property type="component" value="Unassembled WGS sequence"/>
</dbReference>
<dbReference type="InterPro" id="IPR018120">
    <property type="entry name" value="Glyco_hydro_1_AS"/>
</dbReference>
<dbReference type="InterPro" id="IPR017853">
    <property type="entry name" value="GH"/>
</dbReference>
<accession>A0ABS4PZA4</accession>
<comment type="catalytic activity">
    <reaction evidence="1 10">
        <text>Hydrolysis of terminal, non-reducing beta-D-glucosyl residues with release of beta-D-glucose.</text>
        <dbReference type="EC" id="3.2.1.21"/>
    </reaction>
</comment>
<keyword evidence="8" id="KW-0624">Polysaccharide degradation</keyword>
<dbReference type="PRINTS" id="PR00131">
    <property type="entry name" value="GLHYDRLASE1"/>
</dbReference>
<protein>
    <recommendedName>
        <fullName evidence="3 10">Beta-glucosidase</fullName>
        <ecNumber evidence="3 10">3.2.1.21</ecNumber>
    </recommendedName>
</protein>
<evidence type="ECO:0000256" key="10">
    <source>
        <dbReference type="RuleBase" id="RU361175"/>
    </source>
</evidence>
<evidence type="ECO:0000256" key="1">
    <source>
        <dbReference type="ARBA" id="ARBA00000448"/>
    </source>
</evidence>
<dbReference type="Pfam" id="PF00232">
    <property type="entry name" value="Glyco_hydro_1"/>
    <property type="match status" value="1"/>
</dbReference>
<dbReference type="EMBL" id="JAGGMS010000001">
    <property type="protein sequence ID" value="MBP2184758.1"/>
    <property type="molecule type" value="Genomic_DNA"/>
</dbReference>
<dbReference type="NCBIfam" id="TIGR03356">
    <property type="entry name" value="BGL"/>
    <property type="match status" value="1"/>
</dbReference>
<evidence type="ECO:0000256" key="7">
    <source>
        <dbReference type="ARBA" id="ARBA00023295"/>
    </source>
</evidence>
<sequence length="472" mass="51915">MATARSDQVRFPPGFVWGTATAAYQIEGAGPPGARGPSIWDTFAARPGRTADGDNGDVACDHYHRYPEDLQLLHALGVGAYRFSVSWARLQHAGRGPLNQRGIDFYSRIVDGLLDRGIEPWVTLYHWDLPQPVEDAGGWPARGTALRFADFAAGVHHFLADRVKRFITLNEPWCSAFLGYASGLHAPGRTEPAAAIRATHHLLLGHGLALEAMRSIAPAEIGITLNLAPTAAATGHPDDIETARRVDGLHNRLYLDPLLRGHYPADVVEDLGSITKFGFVADGDLGVIHQPIDFLGVNYYAPQTVYGTPDAPPVEPPSTHLGLTRLGFRQTERRTSMGWSVEGAGLTRVLTRLARDYPPIPLYITENGAAYEDEPAGGQVLDHDRIDYLDEHLRAAHDAIAAGVDLRGYFLWSLLDNFEWAEGYRKRFGLVFVDYATQERVPKLSAKFYRDVILANGLRSTPQLRLARPPVP</sequence>
<comment type="similarity">
    <text evidence="2 10">Belongs to the glycosyl hydrolase 1 family.</text>
</comment>
<dbReference type="Gene3D" id="3.20.20.80">
    <property type="entry name" value="Glycosidases"/>
    <property type="match status" value="1"/>
</dbReference>
<organism evidence="11 12">
    <name type="scientific">Amycolatopsis magusensis</name>
    <dbReference type="NCBI Taxonomy" id="882444"/>
    <lineage>
        <taxon>Bacteria</taxon>
        <taxon>Bacillati</taxon>
        <taxon>Actinomycetota</taxon>
        <taxon>Actinomycetes</taxon>
        <taxon>Pseudonocardiales</taxon>
        <taxon>Pseudonocardiaceae</taxon>
        <taxon>Amycolatopsis</taxon>
    </lineage>
</organism>
<dbReference type="SUPFAM" id="SSF51445">
    <property type="entry name" value="(Trans)glycosidases"/>
    <property type="match status" value="1"/>
</dbReference>
<keyword evidence="5" id="KW-0136">Cellulose degradation</keyword>
<name>A0ABS4PZA4_9PSEU</name>
<evidence type="ECO:0000313" key="11">
    <source>
        <dbReference type="EMBL" id="MBP2184758.1"/>
    </source>
</evidence>
<dbReference type="PANTHER" id="PTHR10353:SF36">
    <property type="entry name" value="LP05116P"/>
    <property type="match status" value="1"/>
</dbReference>
<keyword evidence="12" id="KW-1185">Reference proteome</keyword>
<keyword evidence="4 10" id="KW-0378">Hydrolase</keyword>
<dbReference type="PROSITE" id="PS00572">
    <property type="entry name" value="GLYCOSYL_HYDROL_F1_1"/>
    <property type="match status" value="1"/>
</dbReference>
<evidence type="ECO:0000256" key="6">
    <source>
        <dbReference type="ARBA" id="ARBA00023277"/>
    </source>
</evidence>
<comment type="caution">
    <text evidence="11">The sequence shown here is derived from an EMBL/GenBank/DDBJ whole genome shotgun (WGS) entry which is preliminary data.</text>
</comment>
<dbReference type="GO" id="GO:0008422">
    <property type="term" value="F:beta-glucosidase activity"/>
    <property type="evidence" value="ECO:0007669"/>
    <property type="project" value="UniProtKB-EC"/>
</dbReference>
<proteinExistence type="inferred from homology"/>
<dbReference type="EC" id="3.2.1.21" evidence="3 10"/>
<gene>
    <name evidence="11" type="ORF">JOM49_006284</name>
</gene>
<dbReference type="PANTHER" id="PTHR10353">
    <property type="entry name" value="GLYCOSYL HYDROLASE"/>
    <property type="match status" value="1"/>
</dbReference>
<dbReference type="InterPro" id="IPR033132">
    <property type="entry name" value="GH_1_N_CS"/>
</dbReference>
<dbReference type="InterPro" id="IPR017736">
    <property type="entry name" value="Glyco_hydro_1_beta-glucosidase"/>
</dbReference>
<evidence type="ECO:0000256" key="3">
    <source>
        <dbReference type="ARBA" id="ARBA00012744"/>
    </source>
</evidence>
<evidence type="ECO:0000256" key="9">
    <source>
        <dbReference type="PROSITE-ProRule" id="PRU10055"/>
    </source>
</evidence>